<dbReference type="Proteomes" id="UP000235388">
    <property type="component" value="Unassembled WGS sequence"/>
</dbReference>
<evidence type="ECO:0000313" key="2">
    <source>
        <dbReference type="Proteomes" id="UP000235388"/>
    </source>
</evidence>
<keyword evidence="2" id="KW-1185">Reference proteome</keyword>
<dbReference type="AlphaFoldDB" id="A0A2N5W3I8"/>
<sequence>MFNPTEGGLQLHGATLDVKDPRIDIGEVSSAPPPPPPLPLLPLLCHPGLRILSFMPCWLSSVRCYVRLIWRNVETTSLRKVQRSAKRCACGSRCAALKVAVPPAALPLSRLRKKWGTATFSGSAAIIPLRYRFLGWARSGHPLHCAEYFFSLKCSSYTVGSNGVILVPQKAQRFWQPLRCAEGSGSARCATAFLAKEKAGSRYFQR</sequence>
<reference evidence="1 2" key="1">
    <citation type="submission" date="2017-11" db="EMBL/GenBank/DDBJ databases">
        <title>De novo assembly and phasing of dikaryotic genomes from two isolates of Puccinia coronata f. sp. avenae, the causal agent of oat crown rust.</title>
        <authorList>
            <person name="Miller M.E."/>
            <person name="Zhang Y."/>
            <person name="Omidvar V."/>
            <person name="Sperschneider J."/>
            <person name="Schwessinger B."/>
            <person name="Raley C."/>
            <person name="Palmer J.M."/>
            <person name="Garnica D."/>
            <person name="Upadhyaya N."/>
            <person name="Rathjen J."/>
            <person name="Taylor J.M."/>
            <person name="Park R.F."/>
            <person name="Dodds P.N."/>
            <person name="Hirsch C.D."/>
            <person name="Kianian S.F."/>
            <person name="Figueroa M."/>
        </authorList>
    </citation>
    <scope>NUCLEOTIDE SEQUENCE [LARGE SCALE GENOMIC DNA]</scope>
    <source>
        <strain evidence="1">12NC29</strain>
    </source>
</reference>
<evidence type="ECO:0000313" key="1">
    <source>
        <dbReference type="EMBL" id="PLW56750.1"/>
    </source>
</evidence>
<accession>A0A2N5W3I8</accession>
<dbReference type="EMBL" id="PGCJ01000017">
    <property type="protein sequence ID" value="PLW56750.1"/>
    <property type="molecule type" value="Genomic_DNA"/>
</dbReference>
<gene>
    <name evidence="1" type="ORF">PCANC_01714</name>
</gene>
<comment type="caution">
    <text evidence="1">The sequence shown here is derived from an EMBL/GenBank/DDBJ whole genome shotgun (WGS) entry which is preliminary data.</text>
</comment>
<proteinExistence type="predicted"/>
<organism evidence="1 2">
    <name type="scientific">Puccinia coronata f. sp. avenae</name>
    <dbReference type="NCBI Taxonomy" id="200324"/>
    <lineage>
        <taxon>Eukaryota</taxon>
        <taxon>Fungi</taxon>
        <taxon>Dikarya</taxon>
        <taxon>Basidiomycota</taxon>
        <taxon>Pucciniomycotina</taxon>
        <taxon>Pucciniomycetes</taxon>
        <taxon>Pucciniales</taxon>
        <taxon>Pucciniaceae</taxon>
        <taxon>Puccinia</taxon>
    </lineage>
</organism>
<name>A0A2N5W3I8_9BASI</name>
<protein>
    <submittedName>
        <fullName evidence="1">Uncharacterized protein</fullName>
    </submittedName>
</protein>